<proteinExistence type="predicted"/>
<dbReference type="InterPro" id="IPR034660">
    <property type="entry name" value="DinB/YfiT-like"/>
</dbReference>
<dbReference type="InterPro" id="IPR007061">
    <property type="entry name" value="MST-like"/>
</dbReference>
<evidence type="ECO:0000313" key="2">
    <source>
        <dbReference type="Proteomes" id="UP001500767"/>
    </source>
</evidence>
<evidence type="ECO:0000313" key="1">
    <source>
        <dbReference type="EMBL" id="GAA3571896.1"/>
    </source>
</evidence>
<sequence>MTASLASVVLMTITERDEIVAILTKHRGLFLVTVAGLTDEQARLTPTVSALSLGGLVKHVTATVAQWLDFVEHGPAGGGMGIDWENPDPALFEAFANGFRLLPEETLAGVLEDWEAAAARTDALVRSADLDETHPLPQAPWFPPGEVWSNRRVFMHVLAEIAQHAGHADILRESIDGQKTMG</sequence>
<reference evidence="2" key="1">
    <citation type="journal article" date="2019" name="Int. J. Syst. Evol. Microbiol.">
        <title>The Global Catalogue of Microorganisms (GCM) 10K type strain sequencing project: providing services to taxonomists for standard genome sequencing and annotation.</title>
        <authorList>
            <consortium name="The Broad Institute Genomics Platform"/>
            <consortium name="The Broad Institute Genome Sequencing Center for Infectious Disease"/>
            <person name="Wu L."/>
            <person name="Ma J."/>
        </authorList>
    </citation>
    <scope>NUCLEOTIDE SEQUENCE [LARGE SCALE GENOMIC DNA]</scope>
    <source>
        <strain evidence="2">JCM 16540</strain>
    </source>
</reference>
<dbReference type="Gene3D" id="1.20.120.450">
    <property type="entry name" value="dinb family like domain"/>
    <property type="match status" value="1"/>
</dbReference>
<organism evidence="1 2">
    <name type="scientific">Microlunatus spumicola</name>
    <dbReference type="NCBI Taxonomy" id="81499"/>
    <lineage>
        <taxon>Bacteria</taxon>
        <taxon>Bacillati</taxon>
        <taxon>Actinomycetota</taxon>
        <taxon>Actinomycetes</taxon>
        <taxon>Propionibacteriales</taxon>
        <taxon>Propionibacteriaceae</taxon>
        <taxon>Microlunatus</taxon>
    </lineage>
</organism>
<name>A0ABP6XSE8_9ACTN</name>
<dbReference type="Proteomes" id="UP001500767">
    <property type="component" value="Unassembled WGS sequence"/>
</dbReference>
<dbReference type="EMBL" id="BAAAYR010000004">
    <property type="protein sequence ID" value="GAA3571896.1"/>
    <property type="molecule type" value="Genomic_DNA"/>
</dbReference>
<accession>A0ABP6XSE8</accession>
<dbReference type="SUPFAM" id="SSF109854">
    <property type="entry name" value="DinB/YfiT-like putative metalloenzymes"/>
    <property type="match status" value="1"/>
</dbReference>
<gene>
    <name evidence="1" type="ORF">GCM10022197_30640</name>
</gene>
<protein>
    <submittedName>
        <fullName evidence="1">DinB family protein</fullName>
    </submittedName>
</protein>
<dbReference type="Pfam" id="PF04978">
    <property type="entry name" value="MST"/>
    <property type="match status" value="1"/>
</dbReference>
<keyword evidence="2" id="KW-1185">Reference proteome</keyword>
<comment type="caution">
    <text evidence="1">The sequence shown here is derived from an EMBL/GenBank/DDBJ whole genome shotgun (WGS) entry which is preliminary data.</text>
</comment>